<dbReference type="Proteomes" id="UP001626550">
    <property type="component" value="Unassembled WGS sequence"/>
</dbReference>
<dbReference type="InterPro" id="IPR050614">
    <property type="entry name" value="Synaptic_Scaffolding_LAP-MAGUK"/>
</dbReference>
<evidence type="ECO:0000313" key="5">
    <source>
        <dbReference type="EMBL" id="KAL3314302.1"/>
    </source>
</evidence>
<evidence type="ECO:0000259" key="4">
    <source>
        <dbReference type="PROSITE" id="PS50106"/>
    </source>
</evidence>
<dbReference type="InterPro" id="IPR036028">
    <property type="entry name" value="SH3-like_dom_sf"/>
</dbReference>
<sequence>MEFLNAVDYAAAKTMSKYLDNWPKARMVTLYKHSTGANGSLGFHIVGVDGVNMVFISQVQADKPAGLSKQIFVGDKLLAVNGFDVSHSNHEGAAKALKKAEDRVDLILVHVPAEFTEFESKFQQQLQAVGHGNSSLQPAQSLRSIQTENSSSKSRHPSESASCGHRYVRSQIDYDPKLDPDFEALGQSMDSETRQLHVRFKAGDVFRVKGQLNSDWWIVSLPCFAVYCSSGQIN</sequence>
<dbReference type="Gene3D" id="2.30.30.40">
    <property type="entry name" value="SH3 Domains"/>
    <property type="match status" value="1"/>
</dbReference>
<feature type="compositionally biased region" description="Polar residues" evidence="3">
    <location>
        <begin position="129"/>
        <end position="152"/>
    </location>
</feature>
<feature type="domain" description="PDZ" evidence="4">
    <location>
        <begin position="27"/>
        <end position="112"/>
    </location>
</feature>
<evidence type="ECO:0000313" key="6">
    <source>
        <dbReference type="Proteomes" id="UP001626550"/>
    </source>
</evidence>
<proteinExistence type="predicted"/>
<dbReference type="InterPro" id="IPR001478">
    <property type="entry name" value="PDZ"/>
</dbReference>
<keyword evidence="6" id="KW-1185">Reference proteome</keyword>
<comment type="caution">
    <text evidence="5">The sequence shown here is derived from an EMBL/GenBank/DDBJ whole genome shotgun (WGS) entry which is preliminary data.</text>
</comment>
<gene>
    <name evidence="5" type="ORF">Ciccas_007080</name>
</gene>
<name>A0ABD2Q504_9PLAT</name>
<reference evidence="5 6" key="1">
    <citation type="submission" date="2024-11" db="EMBL/GenBank/DDBJ databases">
        <title>Adaptive evolution of stress response genes in parasites aligns with host niche diversity.</title>
        <authorList>
            <person name="Hahn C."/>
            <person name="Resl P."/>
        </authorList>
    </citation>
    <scope>NUCLEOTIDE SEQUENCE [LARGE SCALE GENOMIC DNA]</scope>
    <source>
        <strain evidence="5">EGGRZ-B1_66</strain>
        <tissue evidence="5">Body</tissue>
    </source>
</reference>
<dbReference type="Gene3D" id="2.30.42.10">
    <property type="match status" value="1"/>
</dbReference>
<dbReference type="SUPFAM" id="SSF50156">
    <property type="entry name" value="PDZ domain-like"/>
    <property type="match status" value="1"/>
</dbReference>
<dbReference type="PANTHER" id="PTHR23119">
    <property type="entry name" value="DISCS LARGE"/>
    <property type="match status" value="1"/>
</dbReference>
<accession>A0ABD2Q504</accession>
<dbReference type="PANTHER" id="PTHR23119:SF51">
    <property type="entry name" value="DISKS LARGE 1 TUMOR SUPPRESSOR PROTEIN"/>
    <property type="match status" value="1"/>
</dbReference>
<dbReference type="GO" id="GO:0016020">
    <property type="term" value="C:membrane"/>
    <property type="evidence" value="ECO:0007669"/>
    <property type="project" value="UniProtKB-SubCell"/>
</dbReference>
<dbReference type="SMART" id="SM00228">
    <property type="entry name" value="PDZ"/>
    <property type="match status" value="1"/>
</dbReference>
<dbReference type="AlphaFoldDB" id="A0ABD2Q504"/>
<feature type="region of interest" description="Disordered" evidence="3">
    <location>
        <begin position="129"/>
        <end position="164"/>
    </location>
</feature>
<organism evidence="5 6">
    <name type="scientific">Cichlidogyrus casuarinus</name>
    <dbReference type="NCBI Taxonomy" id="1844966"/>
    <lineage>
        <taxon>Eukaryota</taxon>
        <taxon>Metazoa</taxon>
        <taxon>Spiralia</taxon>
        <taxon>Lophotrochozoa</taxon>
        <taxon>Platyhelminthes</taxon>
        <taxon>Monogenea</taxon>
        <taxon>Monopisthocotylea</taxon>
        <taxon>Dactylogyridea</taxon>
        <taxon>Ancyrocephalidae</taxon>
        <taxon>Cichlidogyrus</taxon>
    </lineage>
</organism>
<dbReference type="SUPFAM" id="SSF50044">
    <property type="entry name" value="SH3-domain"/>
    <property type="match status" value="1"/>
</dbReference>
<evidence type="ECO:0000256" key="1">
    <source>
        <dbReference type="ARBA" id="ARBA00004370"/>
    </source>
</evidence>
<dbReference type="Pfam" id="PF00595">
    <property type="entry name" value="PDZ"/>
    <property type="match status" value="1"/>
</dbReference>
<protein>
    <recommendedName>
        <fullName evidence="4">PDZ domain-containing protein</fullName>
    </recommendedName>
</protein>
<dbReference type="PROSITE" id="PS50106">
    <property type="entry name" value="PDZ"/>
    <property type="match status" value="1"/>
</dbReference>
<keyword evidence="2" id="KW-0472">Membrane</keyword>
<evidence type="ECO:0000256" key="2">
    <source>
        <dbReference type="ARBA" id="ARBA00023136"/>
    </source>
</evidence>
<evidence type="ECO:0000256" key="3">
    <source>
        <dbReference type="SAM" id="MobiDB-lite"/>
    </source>
</evidence>
<comment type="subcellular location">
    <subcellularLocation>
        <location evidence="1">Membrane</location>
    </subcellularLocation>
</comment>
<dbReference type="InterPro" id="IPR036034">
    <property type="entry name" value="PDZ_sf"/>
</dbReference>
<dbReference type="EMBL" id="JBJKFK010001038">
    <property type="protein sequence ID" value="KAL3314302.1"/>
    <property type="molecule type" value="Genomic_DNA"/>
</dbReference>